<evidence type="ECO:0000256" key="2">
    <source>
        <dbReference type="SAM" id="Coils"/>
    </source>
</evidence>
<keyword evidence="2" id="KW-0175">Coiled coil</keyword>
<dbReference type="PANTHER" id="PTHR38768">
    <property type="entry name" value="UPF0502 PROTEIN YCEH"/>
    <property type="match status" value="1"/>
</dbReference>
<dbReference type="NCBIfam" id="NF008413">
    <property type="entry name" value="PRK11239.1"/>
    <property type="match status" value="1"/>
</dbReference>
<dbReference type="AlphaFoldDB" id="A0A1B7JBC8"/>
<evidence type="ECO:0000313" key="3">
    <source>
        <dbReference type="EMBL" id="OAT45272.1"/>
    </source>
</evidence>
<dbReference type="SUPFAM" id="SSF46785">
    <property type="entry name" value="Winged helix' DNA-binding domain"/>
    <property type="match status" value="2"/>
</dbReference>
<dbReference type="PANTHER" id="PTHR38768:SF1">
    <property type="entry name" value="UPF0502 PROTEIN YCEH"/>
    <property type="match status" value="1"/>
</dbReference>
<name>A0A1B7JBC8_9ENTR</name>
<gene>
    <name evidence="3" type="ORF">M989_04473</name>
</gene>
<dbReference type="InterPro" id="IPR036390">
    <property type="entry name" value="WH_DNA-bd_sf"/>
</dbReference>
<comment type="caution">
    <text evidence="3">The sequence shown here is derived from an EMBL/GenBank/DDBJ whole genome shotgun (WGS) entry which is preliminary data.</text>
</comment>
<dbReference type="Pfam" id="PF04337">
    <property type="entry name" value="DUF480"/>
    <property type="match status" value="1"/>
</dbReference>
<dbReference type="HAMAP" id="MF_01584">
    <property type="entry name" value="UPF0502"/>
    <property type="match status" value="1"/>
</dbReference>
<evidence type="ECO:0000256" key="1">
    <source>
        <dbReference type="HAMAP-Rule" id="MF_01584"/>
    </source>
</evidence>
<dbReference type="InterPro" id="IPR007432">
    <property type="entry name" value="DUF480"/>
</dbReference>
<dbReference type="PATRIC" id="fig|1354264.4.peg.4639"/>
<proteinExistence type="inferred from homology"/>
<sequence length="216" mass="24190">MKYQLTSLEARVIGCLLEKQVTTPEQYPLSINAVATACNQKTNREPVMTLSEAEVQDQLDNLVKRHFLRTVSGFGNRVTKYEQRFCNSEFGDLKLSSAEVALVTTLLLRGAQTPGELRGRAQRMHEFADMAEVESTLERLASREDGPFVVRLPREPGKRESRYMHLFSGEVDVQSAAIQSDSPLADDDLRARVEALEGEVAELKQRLDSLLAHLGE</sequence>
<evidence type="ECO:0000313" key="4">
    <source>
        <dbReference type="Proteomes" id="UP000078386"/>
    </source>
</evidence>
<dbReference type="EMBL" id="LXEU01000095">
    <property type="protein sequence ID" value="OAT45272.1"/>
    <property type="molecule type" value="Genomic_DNA"/>
</dbReference>
<comment type="similarity">
    <text evidence="1">Belongs to the UPF0502 family.</text>
</comment>
<dbReference type="InterPro" id="IPR036388">
    <property type="entry name" value="WH-like_DNA-bd_sf"/>
</dbReference>
<dbReference type="FunFam" id="1.10.10.10:FF:000196">
    <property type="entry name" value="UPF0502 protein YceH"/>
    <property type="match status" value="1"/>
</dbReference>
<protein>
    <submittedName>
        <fullName evidence="3">YceH family protein</fullName>
    </submittedName>
</protein>
<dbReference type="RefSeq" id="WP_064549080.1">
    <property type="nucleotide sequence ID" value="NZ_LXEU01000095.1"/>
</dbReference>
<feature type="coiled-coil region" evidence="2">
    <location>
        <begin position="186"/>
        <end position="213"/>
    </location>
</feature>
<reference evidence="3 4" key="1">
    <citation type="submission" date="2016-04" db="EMBL/GenBank/DDBJ databases">
        <title>ATOL: Assembling a taxonomically balanced genome-scale reconstruction of the evolutionary history of the Enterobacteriaceae.</title>
        <authorList>
            <person name="Plunkett G.III."/>
            <person name="Neeno-Eckwall E.C."/>
            <person name="Glasner J.D."/>
            <person name="Perna N.T."/>
        </authorList>
    </citation>
    <scope>NUCLEOTIDE SEQUENCE [LARGE SCALE GENOMIC DNA]</scope>
    <source>
        <strain evidence="3 4">ATCC 51603</strain>
    </source>
</reference>
<accession>A0A1B7JBC8</accession>
<organism evidence="3 4">
    <name type="scientific">Kluyvera georgiana ATCC 51603</name>
    <dbReference type="NCBI Taxonomy" id="1354264"/>
    <lineage>
        <taxon>Bacteria</taxon>
        <taxon>Pseudomonadati</taxon>
        <taxon>Pseudomonadota</taxon>
        <taxon>Gammaproteobacteria</taxon>
        <taxon>Enterobacterales</taxon>
        <taxon>Enterobacteriaceae</taxon>
        <taxon>Kluyvera</taxon>
    </lineage>
</organism>
<keyword evidence="4" id="KW-1185">Reference proteome</keyword>
<dbReference type="Gene3D" id="1.10.10.10">
    <property type="entry name" value="Winged helix-like DNA-binding domain superfamily/Winged helix DNA-binding domain"/>
    <property type="match status" value="2"/>
</dbReference>
<dbReference type="Proteomes" id="UP000078386">
    <property type="component" value="Unassembled WGS sequence"/>
</dbReference>